<dbReference type="Proteomes" id="UP000675881">
    <property type="component" value="Chromosome 4"/>
</dbReference>
<protein>
    <submittedName>
        <fullName evidence="1">(salmon louse) hypothetical protein</fullName>
    </submittedName>
</protein>
<sequence>MNSDRAVLISDNTPREHIKPCNLCGYTLVPAAQVVLQLARSAASPMTMMTLLPVASQCSLWHAVEECNGKMESFNRDFEELSEYSPGHIAMHSKAEVLVEVDGKARYIRARPVPLALRRQVIEELDERTKELLTVNIPIATNAAKSGDWSKVEFRAYLRKRNCFSIQNELL</sequence>
<evidence type="ECO:0000313" key="2">
    <source>
        <dbReference type="Proteomes" id="UP000675881"/>
    </source>
</evidence>
<accession>A0A7R8H835</accession>
<name>A0A7R8H835_LEPSM</name>
<organism evidence="1 2">
    <name type="scientific">Lepeophtheirus salmonis</name>
    <name type="common">Salmon louse</name>
    <name type="synonym">Caligus salmonis</name>
    <dbReference type="NCBI Taxonomy" id="72036"/>
    <lineage>
        <taxon>Eukaryota</taxon>
        <taxon>Metazoa</taxon>
        <taxon>Ecdysozoa</taxon>
        <taxon>Arthropoda</taxon>
        <taxon>Crustacea</taxon>
        <taxon>Multicrustacea</taxon>
        <taxon>Hexanauplia</taxon>
        <taxon>Copepoda</taxon>
        <taxon>Siphonostomatoida</taxon>
        <taxon>Caligidae</taxon>
        <taxon>Lepeophtheirus</taxon>
    </lineage>
</organism>
<dbReference type="AlphaFoldDB" id="A0A7R8H835"/>
<proteinExistence type="predicted"/>
<gene>
    <name evidence="1" type="ORF">LSAA_8439</name>
</gene>
<keyword evidence="2" id="KW-1185">Reference proteome</keyword>
<evidence type="ECO:0000313" key="1">
    <source>
        <dbReference type="EMBL" id="CAF2922495.1"/>
    </source>
</evidence>
<reference evidence="1" key="1">
    <citation type="submission" date="2021-02" db="EMBL/GenBank/DDBJ databases">
        <authorList>
            <person name="Bekaert M."/>
        </authorList>
    </citation>
    <scope>NUCLEOTIDE SEQUENCE</scope>
    <source>
        <strain evidence="1">IoA-00</strain>
    </source>
</reference>
<dbReference type="EMBL" id="HG994583">
    <property type="protein sequence ID" value="CAF2922495.1"/>
    <property type="molecule type" value="Genomic_DNA"/>
</dbReference>